<feature type="compositionally biased region" description="Basic and acidic residues" evidence="8">
    <location>
        <begin position="102"/>
        <end position="118"/>
    </location>
</feature>
<evidence type="ECO:0000256" key="5">
    <source>
        <dbReference type="ARBA" id="ARBA00048763"/>
    </source>
</evidence>
<dbReference type="InterPro" id="IPR029063">
    <property type="entry name" value="SAM-dependent_MTases_sf"/>
</dbReference>
<protein>
    <recommendedName>
        <fullName evidence="1">Trimethylguanosine synthase</fullName>
    </recommendedName>
    <alternativeName>
        <fullName evidence="7">Cap-specific guanine-N(2) methyltransferase</fullName>
    </alternativeName>
</protein>
<evidence type="ECO:0000313" key="10">
    <source>
        <dbReference type="Proteomes" id="UP000007305"/>
    </source>
</evidence>
<dbReference type="SUPFAM" id="SSF53335">
    <property type="entry name" value="S-adenosyl-L-methionine-dependent methyltransferases"/>
    <property type="match status" value="1"/>
</dbReference>
<keyword evidence="11" id="KW-1267">Proteomics identification</keyword>
<evidence type="ECO:0000256" key="3">
    <source>
        <dbReference type="ARBA" id="ARBA00047418"/>
    </source>
</evidence>
<proteinExistence type="evidence at protein level"/>
<dbReference type="Pfam" id="PF09445">
    <property type="entry name" value="Methyltransf_15"/>
    <property type="match status" value="1"/>
</dbReference>
<feature type="region of interest" description="Disordered" evidence="8">
    <location>
        <begin position="1"/>
        <end position="26"/>
    </location>
</feature>
<accession>A0A804QZF1</accession>
<dbReference type="Gene3D" id="3.40.50.150">
    <property type="entry name" value="Vaccinia Virus protein VP39"/>
    <property type="match status" value="1"/>
</dbReference>
<dbReference type="AlphaFoldDB" id="A0A804QZF1"/>
<evidence type="ECO:0000256" key="8">
    <source>
        <dbReference type="SAM" id="MobiDB-lite"/>
    </source>
</evidence>
<feature type="compositionally biased region" description="Basic and acidic residues" evidence="8">
    <location>
        <begin position="7"/>
        <end position="21"/>
    </location>
</feature>
<dbReference type="PANTHER" id="PTHR14741">
    <property type="entry name" value="S-ADENOSYLMETHIONINE-DEPENDENT METHYLTRANSFERASE RELATED"/>
    <property type="match status" value="1"/>
</dbReference>
<evidence type="ECO:0007829" key="11">
    <source>
        <dbReference type="PeptideAtlas" id="A0A804QZF1"/>
    </source>
</evidence>
<dbReference type="InterPro" id="IPR019012">
    <property type="entry name" value="RNA_cap_Gua-N2-MeTrfase"/>
</dbReference>
<comment type="catalytic activity">
    <reaction evidence="3">
        <text>a 5'-end (N(2),N(7)-dimethyl 5'-triphosphoguanosine)-ribonucleoside in snoRNA + S-adenosyl-L-methionine = a 5'-end (N(2),N(2),N(7)-trimethyl 5'-triphosphoguanosine)-ribonucleoside in snoRNA + S-adenosyl-L-homocysteine + H(+)</text>
        <dbReference type="Rhea" id="RHEA:78507"/>
        <dbReference type="Rhea" id="RHEA-COMP:19088"/>
        <dbReference type="Rhea" id="RHEA-COMP:19090"/>
        <dbReference type="ChEBI" id="CHEBI:15378"/>
        <dbReference type="ChEBI" id="CHEBI:57856"/>
        <dbReference type="ChEBI" id="CHEBI:59789"/>
        <dbReference type="ChEBI" id="CHEBI:167623"/>
        <dbReference type="ChEBI" id="CHEBI:172880"/>
    </reaction>
    <physiologicalReaction direction="left-to-right" evidence="3">
        <dbReference type="Rhea" id="RHEA:78508"/>
    </physiologicalReaction>
</comment>
<reference evidence="9" key="2">
    <citation type="submission" date="2019-07" db="EMBL/GenBank/DDBJ databases">
        <authorList>
            <person name="Seetharam A."/>
            <person name="Woodhouse M."/>
            <person name="Cannon E."/>
        </authorList>
    </citation>
    <scope>NUCLEOTIDE SEQUENCE [LARGE SCALE GENOMIC DNA]</scope>
    <source>
        <strain evidence="9">cv. B73</strain>
    </source>
</reference>
<reference evidence="10" key="1">
    <citation type="journal article" date="2009" name="Science">
        <title>The B73 maize genome: complexity, diversity, and dynamics.</title>
        <authorList>
            <person name="Schnable P.S."/>
            <person name="Ware D."/>
            <person name="Fulton R.S."/>
            <person name="Stein J.C."/>
            <person name="Wei F."/>
            <person name="Pasternak S."/>
            <person name="Liang C."/>
            <person name="Zhang J."/>
            <person name="Fulton L."/>
            <person name="Graves T.A."/>
            <person name="Minx P."/>
            <person name="Reily A.D."/>
            <person name="Courtney L."/>
            <person name="Kruchowski S.S."/>
            <person name="Tomlinson C."/>
            <person name="Strong C."/>
            <person name="Delehaunty K."/>
            <person name="Fronick C."/>
            <person name="Courtney B."/>
            <person name="Rock S.M."/>
            <person name="Belter E."/>
            <person name="Du F."/>
            <person name="Kim K."/>
            <person name="Abbott R.M."/>
            <person name="Cotton M."/>
            <person name="Levy A."/>
            <person name="Marchetto P."/>
            <person name="Ochoa K."/>
            <person name="Jackson S.M."/>
            <person name="Gillam B."/>
            <person name="Chen W."/>
            <person name="Yan L."/>
            <person name="Higginbotham J."/>
            <person name="Cardenas M."/>
            <person name="Waligorski J."/>
            <person name="Applebaum E."/>
            <person name="Phelps L."/>
            <person name="Falcone J."/>
            <person name="Kanchi K."/>
            <person name="Thane T."/>
            <person name="Scimone A."/>
            <person name="Thane N."/>
            <person name="Henke J."/>
            <person name="Wang T."/>
            <person name="Ruppert J."/>
            <person name="Shah N."/>
            <person name="Rotter K."/>
            <person name="Hodges J."/>
            <person name="Ingenthron E."/>
            <person name="Cordes M."/>
            <person name="Kohlberg S."/>
            <person name="Sgro J."/>
            <person name="Delgado B."/>
            <person name="Mead K."/>
            <person name="Chinwalla A."/>
            <person name="Leonard S."/>
            <person name="Crouse K."/>
            <person name="Collura K."/>
            <person name="Kudrna D."/>
            <person name="Currie J."/>
            <person name="He R."/>
            <person name="Angelova A."/>
            <person name="Rajasekar S."/>
            <person name="Mueller T."/>
            <person name="Lomeli R."/>
            <person name="Scara G."/>
            <person name="Ko A."/>
            <person name="Delaney K."/>
            <person name="Wissotski M."/>
            <person name="Lopez G."/>
            <person name="Campos D."/>
            <person name="Braidotti M."/>
            <person name="Ashley E."/>
            <person name="Golser W."/>
            <person name="Kim H."/>
            <person name="Lee S."/>
            <person name="Lin J."/>
            <person name="Dujmic Z."/>
            <person name="Kim W."/>
            <person name="Talag J."/>
            <person name="Zuccolo A."/>
            <person name="Fan C."/>
            <person name="Sebastian A."/>
            <person name="Kramer M."/>
            <person name="Spiegel L."/>
            <person name="Nascimento L."/>
            <person name="Zutavern T."/>
            <person name="Miller B."/>
            <person name="Ambroise C."/>
            <person name="Muller S."/>
            <person name="Spooner W."/>
            <person name="Narechania A."/>
            <person name="Ren L."/>
            <person name="Wei S."/>
            <person name="Kumari S."/>
            <person name="Faga B."/>
            <person name="Levy M.J."/>
            <person name="McMahan L."/>
            <person name="Van Buren P."/>
            <person name="Vaughn M.W."/>
            <person name="Ying K."/>
            <person name="Yeh C.-T."/>
            <person name="Emrich S.J."/>
            <person name="Jia Y."/>
            <person name="Kalyanaraman A."/>
            <person name="Hsia A.-P."/>
            <person name="Barbazuk W.B."/>
            <person name="Baucom R.S."/>
            <person name="Brutnell T.P."/>
            <person name="Carpita N.C."/>
            <person name="Chaparro C."/>
            <person name="Chia J.-M."/>
            <person name="Deragon J.-M."/>
            <person name="Estill J.C."/>
            <person name="Fu Y."/>
            <person name="Jeddeloh J.A."/>
            <person name="Han Y."/>
            <person name="Lee H."/>
            <person name="Li P."/>
            <person name="Lisch D.R."/>
            <person name="Liu S."/>
            <person name="Liu Z."/>
            <person name="Nagel D.H."/>
            <person name="McCann M.C."/>
            <person name="SanMiguel P."/>
            <person name="Myers A.M."/>
            <person name="Nettleton D."/>
            <person name="Nguyen J."/>
            <person name="Penning B.W."/>
            <person name="Ponnala L."/>
            <person name="Schneider K.L."/>
            <person name="Schwartz D.C."/>
            <person name="Sharma A."/>
            <person name="Soderlund C."/>
            <person name="Springer N.M."/>
            <person name="Sun Q."/>
            <person name="Wang H."/>
            <person name="Waterman M."/>
            <person name="Westerman R."/>
            <person name="Wolfgruber T.K."/>
            <person name="Yang L."/>
            <person name="Yu Y."/>
            <person name="Zhang L."/>
            <person name="Zhou S."/>
            <person name="Zhu Q."/>
            <person name="Bennetzen J.L."/>
            <person name="Dawe R.K."/>
            <person name="Jiang J."/>
            <person name="Jiang N."/>
            <person name="Presting G.G."/>
            <person name="Wessler S.R."/>
            <person name="Aluru S."/>
            <person name="Martienssen R.A."/>
            <person name="Clifton S.W."/>
            <person name="McCombie W.R."/>
            <person name="Wing R.A."/>
            <person name="Wilson R.K."/>
        </authorList>
    </citation>
    <scope>NUCLEOTIDE SEQUENCE [LARGE SCALE GENOMIC DNA]</scope>
    <source>
        <strain evidence="10">cv. B73</strain>
    </source>
</reference>
<evidence type="ECO:0000256" key="2">
    <source>
        <dbReference type="ARBA" id="ARBA00025783"/>
    </source>
</evidence>
<evidence type="ECO:0000256" key="7">
    <source>
        <dbReference type="ARBA" id="ARBA00049790"/>
    </source>
</evidence>
<evidence type="ECO:0000256" key="4">
    <source>
        <dbReference type="ARBA" id="ARBA00048740"/>
    </source>
</evidence>
<organism evidence="9 10">
    <name type="scientific">Zea mays</name>
    <name type="common">Maize</name>
    <dbReference type="NCBI Taxonomy" id="4577"/>
    <lineage>
        <taxon>Eukaryota</taxon>
        <taxon>Viridiplantae</taxon>
        <taxon>Streptophyta</taxon>
        <taxon>Embryophyta</taxon>
        <taxon>Tracheophyta</taxon>
        <taxon>Spermatophyta</taxon>
        <taxon>Magnoliopsida</taxon>
        <taxon>Liliopsida</taxon>
        <taxon>Poales</taxon>
        <taxon>Poaceae</taxon>
        <taxon>PACMAD clade</taxon>
        <taxon>Panicoideae</taxon>
        <taxon>Andropogonodae</taxon>
        <taxon>Andropogoneae</taxon>
        <taxon>Tripsacinae</taxon>
        <taxon>Zea</taxon>
    </lineage>
</organism>
<dbReference type="GO" id="GO:0071164">
    <property type="term" value="F:RNA cap trimethylguanosine synthase activity"/>
    <property type="evidence" value="ECO:0000318"/>
    <property type="project" value="GO_Central"/>
</dbReference>
<reference evidence="9" key="3">
    <citation type="submission" date="2021-05" db="UniProtKB">
        <authorList>
            <consortium name="EnsemblPlants"/>
        </authorList>
    </citation>
    <scope>IDENTIFICATION</scope>
    <source>
        <strain evidence="9">cv. B73</strain>
    </source>
</reference>
<evidence type="ECO:0000313" key="9">
    <source>
        <dbReference type="EnsemblPlants" id="Zm00001eb374430_P001"/>
    </source>
</evidence>
<evidence type="ECO:0000256" key="6">
    <source>
        <dbReference type="ARBA" id="ARBA00049075"/>
    </source>
</evidence>
<dbReference type="CDD" id="cd02440">
    <property type="entry name" value="AdoMet_MTases"/>
    <property type="match status" value="1"/>
</dbReference>
<dbReference type="FunCoup" id="A0A804QZF1">
    <property type="interactions" value="350"/>
</dbReference>
<keyword evidence="10" id="KW-1185">Reference proteome</keyword>
<dbReference type="Proteomes" id="UP000007305">
    <property type="component" value="Chromosome 9"/>
</dbReference>
<comment type="similarity">
    <text evidence="2">Belongs to the methyltransferase superfamily. Trimethylguanosine synthase family.</text>
</comment>
<name>A0A804QZF1_MAIZE</name>
<sequence>MLLRGHPLPEEKHKNKIESPSRKPSNLVSDAWITPAVPPAYKQTSSLGQQGMAKITAAAAAVLESRSLRGARAVRLLHRIHHRFLLLLGATAPKAGRRKVARSREPKSLRAADEKQEQDVEAQDPNAAAAVSASDSASEAAVAGKYWAHRYSLFNLYDRGVCMDAEGWYSATPESIAALQAARAAPGDLVVDAFAGCGGNSIQFAARGCYVVAVEIDPRKVELAVHNARVYGVEDRIEFIVGDFFRLAPFLKADLVFLSPPWGGPSYIEAPVYTLDMLKPKDGYATFQAAQKIAPNVMMFLPRTVDVAQLEELSWMSCPPLDFEACYFRFSSQTSSISTELLCFKACLIFDHSRLKRTTCNTDAKGSLPILEDGEITKPVGGLRLPKVLKNMI</sequence>
<dbReference type="EnsemblPlants" id="Zm00001eb374430_T001">
    <property type="protein sequence ID" value="Zm00001eb374430_P001"/>
    <property type="gene ID" value="Zm00001eb374430"/>
</dbReference>
<comment type="catalytic activity">
    <reaction evidence="5">
        <text>a 5'-end (N(2),N(7)-dimethyl 5'-triphosphoguanosine)-ribonucleoside in snRNA + S-adenosyl-L-methionine = a 5'-end (N(2),N(2),N(7)-trimethyl 5'-triphosphoguanosine)-ribonucleoside in snRNA + S-adenosyl-L-homocysteine + H(+)</text>
        <dbReference type="Rhea" id="RHEA:78479"/>
        <dbReference type="Rhea" id="RHEA-COMP:19087"/>
        <dbReference type="Rhea" id="RHEA-COMP:19089"/>
        <dbReference type="ChEBI" id="CHEBI:15378"/>
        <dbReference type="ChEBI" id="CHEBI:57856"/>
        <dbReference type="ChEBI" id="CHEBI:59789"/>
        <dbReference type="ChEBI" id="CHEBI:167623"/>
        <dbReference type="ChEBI" id="CHEBI:172880"/>
    </reaction>
    <physiologicalReaction direction="left-to-right" evidence="5">
        <dbReference type="Rhea" id="RHEA:78480"/>
    </physiologicalReaction>
</comment>
<dbReference type="GO" id="GO:0036261">
    <property type="term" value="P:7-methylguanosine cap hypermethylation"/>
    <property type="evidence" value="ECO:0000318"/>
    <property type="project" value="GO_Central"/>
</dbReference>
<dbReference type="GO" id="GO:0005634">
    <property type="term" value="C:nucleus"/>
    <property type="evidence" value="ECO:0000318"/>
    <property type="project" value="GO_Central"/>
</dbReference>
<comment type="catalytic activity">
    <reaction evidence="6">
        <text>a 5'-end (N(7)-methyl 5'-triphosphoguanosine)-ribonucleoside in snRNA + S-adenosyl-L-methionine = a 5'-end (N(2),N(7)-dimethyl 5'-triphosphoguanosine)-ribonucleoside in snRNA + S-adenosyl-L-homocysteine + H(+)</text>
        <dbReference type="Rhea" id="RHEA:78471"/>
        <dbReference type="Rhea" id="RHEA-COMP:19085"/>
        <dbReference type="Rhea" id="RHEA-COMP:19087"/>
        <dbReference type="ChEBI" id="CHEBI:15378"/>
        <dbReference type="ChEBI" id="CHEBI:57856"/>
        <dbReference type="ChEBI" id="CHEBI:59789"/>
        <dbReference type="ChEBI" id="CHEBI:156461"/>
        <dbReference type="ChEBI" id="CHEBI:172880"/>
    </reaction>
    <physiologicalReaction direction="left-to-right" evidence="6">
        <dbReference type="Rhea" id="RHEA:78472"/>
    </physiologicalReaction>
</comment>
<dbReference type="InParanoid" id="A0A804QZF1"/>
<evidence type="ECO:0000256" key="1">
    <source>
        <dbReference type="ARBA" id="ARBA00018517"/>
    </source>
</evidence>
<dbReference type="PANTHER" id="PTHR14741:SF41">
    <property type="entry name" value="TRIMETHYLGUANOSINE SYNTHASE"/>
    <property type="match status" value="1"/>
</dbReference>
<dbReference type="Gramene" id="Zm00001eb374430_T001">
    <property type="protein sequence ID" value="Zm00001eb374430_P001"/>
    <property type="gene ID" value="Zm00001eb374430"/>
</dbReference>
<feature type="region of interest" description="Disordered" evidence="8">
    <location>
        <begin position="96"/>
        <end position="131"/>
    </location>
</feature>
<comment type="catalytic activity">
    <reaction evidence="4">
        <text>a 5'-end (N(7)-methyl 5'-triphosphoguanosine)-ribonucleoside in snoRNA + S-adenosyl-L-methionine = a 5'-end (N(2),N(7)-dimethyl 5'-triphosphoguanosine)-ribonucleoside in snoRNA + S-adenosyl-L-homocysteine + H(+)</text>
        <dbReference type="Rhea" id="RHEA:78475"/>
        <dbReference type="Rhea" id="RHEA-COMP:19086"/>
        <dbReference type="Rhea" id="RHEA-COMP:19088"/>
        <dbReference type="ChEBI" id="CHEBI:15378"/>
        <dbReference type="ChEBI" id="CHEBI:57856"/>
        <dbReference type="ChEBI" id="CHEBI:59789"/>
        <dbReference type="ChEBI" id="CHEBI:156461"/>
        <dbReference type="ChEBI" id="CHEBI:172880"/>
    </reaction>
    <physiologicalReaction direction="left-to-right" evidence="4">
        <dbReference type="Rhea" id="RHEA:78476"/>
    </physiologicalReaction>
</comment>